<comment type="caution">
    <text evidence="1">The sequence shown here is derived from an EMBL/GenBank/DDBJ whole genome shotgun (WGS) entry which is preliminary data.</text>
</comment>
<organism evidence="1 2">
    <name type="scientific">Desulfatitalea alkaliphila</name>
    <dbReference type="NCBI Taxonomy" id="2929485"/>
    <lineage>
        <taxon>Bacteria</taxon>
        <taxon>Pseudomonadati</taxon>
        <taxon>Thermodesulfobacteriota</taxon>
        <taxon>Desulfobacteria</taxon>
        <taxon>Desulfobacterales</taxon>
        <taxon>Desulfosarcinaceae</taxon>
        <taxon>Desulfatitalea</taxon>
    </lineage>
</organism>
<accession>A0AA41R3T7</accession>
<protein>
    <submittedName>
        <fullName evidence="1">Uncharacterized protein</fullName>
    </submittedName>
</protein>
<proteinExistence type="predicted"/>
<dbReference type="AlphaFoldDB" id="A0AA41R3T7"/>
<dbReference type="Proteomes" id="UP001165427">
    <property type="component" value="Unassembled WGS sequence"/>
</dbReference>
<evidence type="ECO:0000313" key="1">
    <source>
        <dbReference type="EMBL" id="MCJ8501502.1"/>
    </source>
</evidence>
<evidence type="ECO:0000313" key="2">
    <source>
        <dbReference type="Proteomes" id="UP001165427"/>
    </source>
</evidence>
<name>A0AA41R3T7_9BACT</name>
<reference evidence="1" key="1">
    <citation type="submission" date="2022-04" db="EMBL/GenBank/DDBJ databases">
        <title>Desulfatitalea alkaliphila sp. nov., a novel anaerobic sulfate-reducing bacterium isolated from terrestrial mud volcano, Taman Peninsula, Russia.</title>
        <authorList>
            <person name="Khomyakova M.A."/>
            <person name="Merkel A.Y."/>
            <person name="Slobodkin A.I."/>
        </authorList>
    </citation>
    <scope>NUCLEOTIDE SEQUENCE</scope>
    <source>
        <strain evidence="1">M08but</strain>
    </source>
</reference>
<gene>
    <name evidence="1" type="ORF">MRX98_13025</name>
</gene>
<keyword evidence="2" id="KW-1185">Reference proteome</keyword>
<dbReference type="RefSeq" id="WP_246909365.1">
    <property type="nucleotide sequence ID" value="NZ_JALJRB010000014.1"/>
</dbReference>
<sequence>MRISNFNLTEADHRFRTSATVVWEDSDRPEKEIFIETTAPNAGALSVNPHAFLVGCLIPAIHLGEKRIAISGSICPGLMEGLTSAMALMRVWSNGAMQPLVIEPQKVTEKPGIDNRGRAGMVYSGGIDSIATLRANMLRYPAEHPGAIKDCFFIHGFDIGGVVARGMKYHVFDRGLAAMERVTTAAGVEAIPVYTNIRHLCDDRDLWLNRFFGAVLAAVGHAFSKRVDLFCIAASYDLENLAPCGSHPLLDPLYSSFDLAIAHKDAHLKRIDKLRLVADWEPAFQNFRVCLANVEDRLNCGKCEKCVRTMTGLVAIEALHKTSAFAADDVTPEMFAPFRIDIRHREPFYLELLPALEKQGRMDLVSTIRSKLKGPATSAS</sequence>
<dbReference type="EMBL" id="JALJRB010000014">
    <property type="protein sequence ID" value="MCJ8501502.1"/>
    <property type="molecule type" value="Genomic_DNA"/>
</dbReference>